<gene>
    <name evidence="2" type="ORF">Fmac_020718</name>
</gene>
<dbReference type="Proteomes" id="UP001603857">
    <property type="component" value="Unassembled WGS sequence"/>
</dbReference>
<organism evidence="2 3">
    <name type="scientific">Flemingia macrophylla</name>
    <dbReference type="NCBI Taxonomy" id="520843"/>
    <lineage>
        <taxon>Eukaryota</taxon>
        <taxon>Viridiplantae</taxon>
        <taxon>Streptophyta</taxon>
        <taxon>Embryophyta</taxon>
        <taxon>Tracheophyta</taxon>
        <taxon>Spermatophyta</taxon>
        <taxon>Magnoliopsida</taxon>
        <taxon>eudicotyledons</taxon>
        <taxon>Gunneridae</taxon>
        <taxon>Pentapetalae</taxon>
        <taxon>rosids</taxon>
        <taxon>fabids</taxon>
        <taxon>Fabales</taxon>
        <taxon>Fabaceae</taxon>
        <taxon>Papilionoideae</taxon>
        <taxon>50 kb inversion clade</taxon>
        <taxon>NPAAA clade</taxon>
        <taxon>indigoferoid/millettioid clade</taxon>
        <taxon>Phaseoleae</taxon>
        <taxon>Flemingia</taxon>
    </lineage>
</organism>
<proteinExistence type="predicted"/>
<feature type="compositionally biased region" description="Low complexity" evidence="1">
    <location>
        <begin position="71"/>
        <end position="99"/>
    </location>
</feature>
<sequence>MSKPMVMAMENGETTMTTFSDNCDNEWTTSNGEEAMVEISSASSTKDIFTRKTNLTSAPFAALTQEPSPSPLSESPSPSSPALCPPSCSYSYSWESRSPSLPSWSSCSLHHFAVDAKLNAICQNLIQMQKQGFAASSEGSVDSTPLSNLTFGVADPEFVDPSTPFNL</sequence>
<reference evidence="2 3" key="1">
    <citation type="submission" date="2024-08" db="EMBL/GenBank/DDBJ databases">
        <title>Insights into the chromosomal genome structure of Flemingia macrophylla.</title>
        <authorList>
            <person name="Ding Y."/>
            <person name="Zhao Y."/>
            <person name="Bi W."/>
            <person name="Wu M."/>
            <person name="Zhao G."/>
            <person name="Gong Y."/>
            <person name="Li W."/>
            <person name="Zhang P."/>
        </authorList>
    </citation>
    <scope>NUCLEOTIDE SEQUENCE [LARGE SCALE GENOMIC DNA]</scope>
    <source>
        <strain evidence="2">DYQJB</strain>
        <tissue evidence="2">Leaf</tissue>
    </source>
</reference>
<comment type="caution">
    <text evidence="2">The sequence shown here is derived from an EMBL/GenBank/DDBJ whole genome shotgun (WGS) entry which is preliminary data.</text>
</comment>
<feature type="region of interest" description="Disordered" evidence="1">
    <location>
        <begin position="59"/>
        <end position="99"/>
    </location>
</feature>
<accession>A0ABD1LV08</accession>
<evidence type="ECO:0000313" key="3">
    <source>
        <dbReference type="Proteomes" id="UP001603857"/>
    </source>
</evidence>
<evidence type="ECO:0000313" key="2">
    <source>
        <dbReference type="EMBL" id="KAL2327291.1"/>
    </source>
</evidence>
<dbReference type="AlphaFoldDB" id="A0ABD1LV08"/>
<protein>
    <submittedName>
        <fullName evidence="2">Uncharacterized protein</fullName>
    </submittedName>
</protein>
<name>A0ABD1LV08_9FABA</name>
<evidence type="ECO:0000256" key="1">
    <source>
        <dbReference type="SAM" id="MobiDB-lite"/>
    </source>
</evidence>
<dbReference type="EMBL" id="JBGMDY010000007">
    <property type="protein sequence ID" value="KAL2327291.1"/>
    <property type="molecule type" value="Genomic_DNA"/>
</dbReference>
<keyword evidence="3" id="KW-1185">Reference proteome</keyword>